<accession>A0ABT6JZ31</accession>
<dbReference type="GeneID" id="83683657"/>
<gene>
    <name evidence="2" type="ORF">NWP19_00880</name>
</gene>
<proteinExistence type="predicted"/>
<dbReference type="EMBL" id="JANQDO010000005">
    <property type="protein sequence ID" value="MDH6055384.1"/>
    <property type="molecule type" value="Genomic_DNA"/>
</dbReference>
<feature type="region of interest" description="Disordered" evidence="1">
    <location>
        <begin position="23"/>
        <end position="57"/>
    </location>
</feature>
<comment type="caution">
    <text evidence="2">The sequence shown here is derived from an EMBL/GenBank/DDBJ whole genome shotgun (WGS) entry which is preliminary data.</text>
</comment>
<evidence type="ECO:0000313" key="2">
    <source>
        <dbReference type="EMBL" id="MDH6055384.1"/>
    </source>
</evidence>
<sequence length="57" mass="5881">MSSSLGKSNNGIRANVIYPTAISVPEPPIPKPAPEPVPAPIPQTLSGKVPQTIPEPV</sequence>
<evidence type="ECO:0000313" key="3">
    <source>
        <dbReference type="Proteomes" id="UP001159371"/>
    </source>
</evidence>
<name>A0ABT6JZ31_9CYAN</name>
<dbReference type="Proteomes" id="UP001159371">
    <property type="component" value="Unassembled WGS sequence"/>
</dbReference>
<reference evidence="2 3" key="1">
    <citation type="journal article" date="2023" name="J. Phycol.">
        <title>Chrysosporum ovalisporum is synonymous with the true-branching cyanobacterium Umezakia natans (Nostocales/Aphanizomenonaceae).</title>
        <authorList>
            <person name="McGregor G.B."/>
            <person name="Sendall B.C."/>
            <person name="Niiyama Y."/>
            <person name="Tuji A."/>
            <person name="Willis A."/>
        </authorList>
    </citation>
    <scope>NUCLEOTIDE SEQUENCE [LARGE SCALE GENOMIC DNA]</scope>
    <source>
        <strain evidence="2 3">FSS-43</strain>
    </source>
</reference>
<feature type="compositionally biased region" description="Pro residues" evidence="1">
    <location>
        <begin position="25"/>
        <end position="41"/>
    </location>
</feature>
<protein>
    <submittedName>
        <fullName evidence="2">Uncharacterized protein</fullName>
    </submittedName>
</protein>
<dbReference type="RefSeq" id="WP_280649922.1">
    <property type="nucleotide sequence ID" value="NZ_JANQDO010000005.1"/>
</dbReference>
<evidence type="ECO:0000256" key="1">
    <source>
        <dbReference type="SAM" id="MobiDB-lite"/>
    </source>
</evidence>
<organism evidence="2 3">
    <name type="scientific">Umezakia ovalisporum FSS-43</name>
    <dbReference type="NCBI Taxonomy" id="2740520"/>
    <lineage>
        <taxon>Bacteria</taxon>
        <taxon>Bacillati</taxon>
        <taxon>Cyanobacteriota</taxon>
        <taxon>Cyanophyceae</taxon>
        <taxon>Nostocales</taxon>
        <taxon>Nodulariaceae</taxon>
        <taxon>Umezakia</taxon>
    </lineage>
</organism>
<keyword evidence="3" id="KW-1185">Reference proteome</keyword>